<sequence>MTETASGTISGIGSRTGAGAAAGSGATALDAAAGRAAGFCVRDGRAPDRPPQDGHLGAGRTEGDRTGAEDPCCEEGLTEPGEPFGFHARGRNTHAYRERHPEPDTDPAAEPERAPDGRAGGPRGIGVQGPDGRALGILGGLVRDGGPARDDSLRRFAAIWSRTVYPATATHLTRAEFEDHLVPLAGRLGAALRTRPFDPAPAAEVGAALVGAHCTDPEALPLILGAIDSYLLVYCPPGGTLSDTEARARCARLQHSLAAGFAGALRERTLAEQEALSRAALAAQAETEKALHTSEARFRAVFEGAAIGVGIADVEGRIMDVNDALTRMFGGMAHDVTGRNVGEMVHPDDSPDVWGLYKELISGERDYYRVEKPYYRGDGSVLWTDLSVALLRDAHGRPQYQLALMEDITERRLLHERLRYEATHDALTGLPNRTLFFESIDRALSTAGDDGTPARFGLCYLDLDGFKAVNDSLGHAVGDELLVDVAERLRACATGPAELVARLGGDEFVALLTGPSAQADAIALARRMLTALSRPIRLDGRDLSVRASIGIVDGAAGELGAAEVLRSADITMYRAKAAGGNRYELADADSDARVIARHSLTNRLPAALDNSEFFIEYQPLVGLADGAVRGAEALVRWLHPVHGVLGPDQFIPLAESTGLIVPLGRWVLEESLRQARAWWQEGSGQAPMRVNVNLSPSQLRYPSLVADTVAVLENAGLAPSALCLEVTENALIGADEEELRPLRELADMGVDIALDDFGTGYSNLSYLRRLPVSTLKLDRSFTRGMQRAPADPVDVKIVEGIVSLAHTLDLSVTVEGVETGTQAEHLRILGCDTAQGWYYARPGPPERLRMLSLVDAAS</sequence>
<dbReference type="Pfam" id="PF08448">
    <property type="entry name" value="PAS_4"/>
    <property type="match status" value="1"/>
</dbReference>
<dbReference type="Pfam" id="PF00563">
    <property type="entry name" value="EAL"/>
    <property type="match status" value="1"/>
</dbReference>
<feature type="domain" description="PAC" evidence="3">
    <location>
        <begin position="368"/>
        <end position="420"/>
    </location>
</feature>
<dbReference type="Gene3D" id="3.30.450.20">
    <property type="entry name" value="PAS domain"/>
    <property type="match status" value="1"/>
</dbReference>
<dbReference type="PROSITE" id="PS50883">
    <property type="entry name" value="EAL"/>
    <property type="match status" value="1"/>
</dbReference>
<comment type="caution">
    <text evidence="6">The sequence shown here is derived from an EMBL/GenBank/DDBJ whole genome shotgun (WGS) entry which is preliminary data.</text>
</comment>
<protein>
    <submittedName>
        <fullName evidence="6">Cyclic Di-GMP phosphodiesterase RmdA</fullName>
    </submittedName>
</protein>
<evidence type="ECO:0000313" key="7">
    <source>
        <dbReference type="Proteomes" id="UP001500063"/>
    </source>
</evidence>
<dbReference type="InterPro" id="IPR029787">
    <property type="entry name" value="Nucleotide_cyclase"/>
</dbReference>
<dbReference type="SMART" id="SM00086">
    <property type="entry name" value="PAC"/>
    <property type="match status" value="1"/>
</dbReference>
<dbReference type="PANTHER" id="PTHR44757">
    <property type="entry name" value="DIGUANYLATE CYCLASE DGCP"/>
    <property type="match status" value="1"/>
</dbReference>
<evidence type="ECO:0000256" key="1">
    <source>
        <dbReference type="SAM" id="MobiDB-lite"/>
    </source>
</evidence>
<dbReference type="InterPro" id="IPR035919">
    <property type="entry name" value="EAL_sf"/>
</dbReference>
<proteinExistence type="predicted"/>
<feature type="domain" description="EAL" evidence="4">
    <location>
        <begin position="597"/>
        <end position="856"/>
    </location>
</feature>
<organism evidence="6 7">
    <name type="scientific">Streptomyces blastmyceticus</name>
    <dbReference type="NCBI Taxonomy" id="68180"/>
    <lineage>
        <taxon>Bacteria</taxon>
        <taxon>Bacillati</taxon>
        <taxon>Actinomycetota</taxon>
        <taxon>Actinomycetes</taxon>
        <taxon>Kitasatosporales</taxon>
        <taxon>Streptomycetaceae</taxon>
        <taxon>Streptomyces</taxon>
    </lineage>
</organism>
<dbReference type="SMART" id="SM00052">
    <property type="entry name" value="EAL"/>
    <property type="match status" value="1"/>
</dbReference>
<evidence type="ECO:0000259" key="4">
    <source>
        <dbReference type="PROSITE" id="PS50883"/>
    </source>
</evidence>
<dbReference type="InterPro" id="IPR000160">
    <property type="entry name" value="GGDEF_dom"/>
</dbReference>
<dbReference type="PROSITE" id="PS50887">
    <property type="entry name" value="GGDEF"/>
    <property type="match status" value="1"/>
</dbReference>
<feature type="compositionally biased region" description="Low complexity" evidence="1">
    <location>
        <begin position="23"/>
        <end position="38"/>
    </location>
</feature>
<dbReference type="InterPro" id="IPR000014">
    <property type="entry name" value="PAS"/>
</dbReference>
<dbReference type="Gene3D" id="3.30.70.270">
    <property type="match status" value="1"/>
</dbReference>
<keyword evidence="7" id="KW-1185">Reference proteome</keyword>
<feature type="compositionally biased region" description="Low complexity" evidence="1">
    <location>
        <begin position="1"/>
        <end position="13"/>
    </location>
</feature>
<evidence type="ECO:0000259" key="5">
    <source>
        <dbReference type="PROSITE" id="PS50887"/>
    </source>
</evidence>
<dbReference type="InterPro" id="IPR001633">
    <property type="entry name" value="EAL_dom"/>
</dbReference>
<dbReference type="NCBIfam" id="TIGR00229">
    <property type="entry name" value="sensory_box"/>
    <property type="match status" value="1"/>
</dbReference>
<feature type="compositionally biased region" description="Gly residues" evidence="1">
    <location>
        <begin position="118"/>
        <end position="129"/>
    </location>
</feature>
<dbReference type="InterPro" id="IPR013656">
    <property type="entry name" value="PAS_4"/>
</dbReference>
<dbReference type="PANTHER" id="PTHR44757:SF2">
    <property type="entry name" value="BIOFILM ARCHITECTURE MAINTENANCE PROTEIN MBAA"/>
    <property type="match status" value="1"/>
</dbReference>
<evidence type="ECO:0000313" key="6">
    <source>
        <dbReference type="EMBL" id="GAA0375258.1"/>
    </source>
</evidence>
<accession>A0ABN0XWU2</accession>
<dbReference type="InterPro" id="IPR035965">
    <property type="entry name" value="PAS-like_dom_sf"/>
</dbReference>
<dbReference type="SUPFAM" id="SSF55785">
    <property type="entry name" value="PYP-like sensor domain (PAS domain)"/>
    <property type="match status" value="1"/>
</dbReference>
<feature type="domain" description="GGDEF" evidence="5">
    <location>
        <begin position="454"/>
        <end position="588"/>
    </location>
</feature>
<feature type="region of interest" description="Disordered" evidence="1">
    <location>
        <begin position="1"/>
        <end position="131"/>
    </location>
</feature>
<feature type="compositionally biased region" description="Basic and acidic residues" evidence="1">
    <location>
        <begin position="42"/>
        <end position="52"/>
    </location>
</feature>
<reference evidence="6 7" key="1">
    <citation type="journal article" date="2019" name="Int. J. Syst. Evol. Microbiol.">
        <title>The Global Catalogue of Microorganisms (GCM) 10K type strain sequencing project: providing services to taxonomists for standard genome sequencing and annotation.</title>
        <authorList>
            <consortium name="The Broad Institute Genomics Platform"/>
            <consortium name="The Broad Institute Genome Sequencing Center for Infectious Disease"/>
            <person name="Wu L."/>
            <person name="Ma J."/>
        </authorList>
    </citation>
    <scope>NUCLEOTIDE SEQUENCE [LARGE SCALE GENOMIC DNA]</scope>
    <source>
        <strain evidence="6 7">JCM 4565</strain>
    </source>
</reference>
<dbReference type="InterPro" id="IPR052155">
    <property type="entry name" value="Biofilm_reg_signaling"/>
</dbReference>
<dbReference type="InterPro" id="IPR000700">
    <property type="entry name" value="PAS-assoc_C"/>
</dbReference>
<evidence type="ECO:0000259" key="2">
    <source>
        <dbReference type="PROSITE" id="PS50112"/>
    </source>
</evidence>
<dbReference type="CDD" id="cd01949">
    <property type="entry name" value="GGDEF"/>
    <property type="match status" value="1"/>
</dbReference>
<dbReference type="CDD" id="cd00130">
    <property type="entry name" value="PAS"/>
    <property type="match status" value="1"/>
</dbReference>
<gene>
    <name evidence="6" type="primary">rmdA</name>
    <name evidence="6" type="ORF">GCM10010319_62220</name>
</gene>
<feature type="domain" description="PAS" evidence="2">
    <location>
        <begin position="294"/>
        <end position="364"/>
    </location>
</feature>
<dbReference type="SUPFAM" id="SSF141868">
    <property type="entry name" value="EAL domain-like"/>
    <property type="match status" value="1"/>
</dbReference>
<dbReference type="InterPro" id="IPR001610">
    <property type="entry name" value="PAC"/>
</dbReference>
<dbReference type="EMBL" id="BAAABW010000033">
    <property type="protein sequence ID" value="GAA0375258.1"/>
    <property type="molecule type" value="Genomic_DNA"/>
</dbReference>
<dbReference type="CDD" id="cd01948">
    <property type="entry name" value="EAL"/>
    <property type="match status" value="1"/>
</dbReference>
<dbReference type="Gene3D" id="3.20.20.450">
    <property type="entry name" value="EAL domain"/>
    <property type="match status" value="1"/>
</dbReference>
<dbReference type="Pfam" id="PF00990">
    <property type="entry name" value="GGDEF"/>
    <property type="match status" value="1"/>
</dbReference>
<dbReference type="Proteomes" id="UP001500063">
    <property type="component" value="Unassembled WGS sequence"/>
</dbReference>
<dbReference type="SMART" id="SM00267">
    <property type="entry name" value="GGDEF"/>
    <property type="match status" value="1"/>
</dbReference>
<dbReference type="PROSITE" id="PS50113">
    <property type="entry name" value="PAC"/>
    <property type="match status" value="1"/>
</dbReference>
<dbReference type="NCBIfam" id="TIGR00254">
    <property type="entry name" value="GGDEF"/>
    <property type="match status" value="1"/>
</dbReference>
<dbReference type="PROSITE" id="PS50112">
    <property type="entry name" value="PAS"/>
    <property type="match status" value="1"/>
</dbReference>
<dbReference type="SMART" id="SM00091">
    <property type="entry name" value="PAS"/>
    <property type="match status" value="1"/>
</dbReference>
<evidence type="ECO:0000259" key="3">
    <source>
        <dbReference type="PROSITE" id="PS50113"/>
    </source>
</evidence>
<dbReference type="SUPFAM" id="SSF55073">
    <property type="entry name" value="Nucleotide cyclase"/>
    <property type="match status" value="1"/>
</dbReference>
<dbReference type="InterPro" id="IPR043128">
    <property type="entry name" value="Rev_trsase/Diguanyl_cyclase"/>
</dbReference>
<name>A0ABN0XWU2_9ACTN</name>